<evidence type="ECO:0000256" key="7">
    <source>
        <dbReference type="RuleBase" id="RU000320"/>
    </source>
</evidence>
<evidence type="ECO:0000256" key="5">
    <source>
        <dbReference type="ARBA" id="ARBA00022989"/>
    </source>
</evidence>
<keyword evidence="4 7" id="KW-0812">Transmembrane</keyword>
<keyword evidence="5" id="KW-1133">Transmembrane helix</keyword>
<keyword evidence="6" id="KW-0472">Membrane</keyword>
<evidence type="ECO:0000256" key="6">
    <source>
        <dbReference type="ARBA" id="ARBA00023136"/>
    </source>
</evidence>
<dbReference type="STRING" id="84022.CACET_c33270"/>
<evidence type="ECO:0000256" key="1">
    <source>
        <dbReference type="ARBA" id="ARBA00004651"/>
    </source>
</evidence>
<comment type="similarity">
    <text evidence="2">Belongs to the CPA3 antiporters (TC 2.A.63) subunit D family.</text>
</comment>
<keyword evidence="3" id="KW-1003">Cell membrane</keyword>
<evidence type="ECO:0000256" key="3">
    <source>
        <dbReference type="ARBA" id="ARBA00022475"/>
    </source>
</evidence>
<protein>
    <submittedName>
        <fullName evidence="9">Multisubunit sodium/proton antiporter, MrpD subunit</fullName>
    </submittedName>
</protein>
<evidence type="ECO:0000256" key="2">
    <source>
        <dbReference type="ARBA" id="ARBA00005346"/>
    </source>
</evidence>
<evidence type="ECO:0000256" key="4">
    <source>
        <dbReference type="ARBA" id="ARBA00022692"/>
    </source>
</evidence>
<dbReference type="Pfam" id="PF00361">
    <property type="entry name" value="Proton_antipo_M"/>
    <property type="match status" value="1"/>
</dbReference>
<dbReference type="PANTHER" id="PTHR42703">
    <property type="entry name" value="NADH DEHYDROGENASE"/>
    <property type="match status" value="1"/>
</dbReference>
<gene>
    <name evidence="9" type="ORF">CACET_c33270</name>
</gene>
<dbReference type="EMBL" id="CP009687">
    <property type="protein sequence ID" value="AKL96771.1"/>
    <property type="molecule type" value="Genomic_DNA"/>
</dbReference>
<dbReference type="PANTHER" id="PTHR42703:SF1">
    <property type="entry name" value="NA(+)_H(+) ANTIPORTER SUBUNIT D1"/>
    <property type="match status" value="1"/>
</dbReference>
<sequence>MDSMQFPLYMLLLLLMAAVVIPVMTKDFDGKSKATILGTLAIVWGMAVYLLVDVFQNGARLYNIGNWSAKIGIQFNIDEFSTFMVFFIISLAILIVVYSIKDIEHEIYPKQIAGYYSLVFLLLLGMVGITFTNDLFNTYVFMEILAITSCAIISIKRKKQNYMAAFRYLILNTLGSLSFLFGLALLYMVTGYLNMGEIYRVMGEVWQFYPRNLLLALGLMLTGLGIKAAVFPLHIWLPDAHSSAPTPSSALLSGLVVKVYIFVAMKLLFRVIGLPIVQAISIPQFITYFAAVGMIMGSVFAIGQKDIKRLLAYSSVAQIGYIFLGIGLATAQGFSAALFHVITHALMKSALFLSAGAIIYKTGKRDIRDLEGIGYEMPITMLVFTTGALGMIGIPGLNGFMSKWYLSFATLEAGKIVYLIVILISSFLNAVYYLPIIISAFLKEDKERKNASEMVWDKLPKAMTVPMIIIAALCVIIGFFPQIVMNFVEQAVVTFLY</sequence>
<name>A0A0D8IB65_9CLOT</name>
<keyword evidence="10" id="KW-1185">Reference proteome</keyword>
<evidence type="ECO:0000313" key="9">
    <source>
        <dbReference type="EMBL" id="AKL96771.1"/>
    </source>
</evidence>
<evidence type="ECO:0000313" key="10">
    <source>
        <dbReference type="Proteomes" id="UP000035704"/>
    </source>
</evidence>
<dbReference type="AlphaFoldDB" id="A0A0D8IB65"/>
<dbReference type="PRINTS" id="PR01434">
    <property type="entry name" value="NADHDHGNASE5"/>
</dbReference>
<comment type="subcellular location">
    <subcellularLocation>
        <location evidence="1">Cell membrane</location>
        <topology evidence="1">Multi-pass membrane protein</topology>
    </subcellularLocation>
    <subcellularLocation>
        <location evidence="7">Membrane</location>
        <topology evidence="7">Multi-pass membrane protein</topology>
    </subcellularLocation>
</comment>
<accession>A0A0D8IB65</accession>
<dbReference type="InterPro" id="IPR001750">
    <property type="entry name" value="ND/Mrp_TM"/>
</dbReference>
<dbReference type="OrthoDB" id="9807568at2"/>
<dbReference type="RefSeq" id="WP_044824202.1">
    <property type="nucleotide sequence ID" value="NZ_CP009687.1"/>
</dbReference>
<proteinExistence type="inferred from homology"/>
<feature type="domain" description="NADH:quinone oxidoreductase/Mrp antiporter transmembrane" evidence="8">
    <location>
        <begin position="133"/>
        <end position="428"/>
    </location>
</feature>
<dbReference type="InterPro" id="IPR050586">
    <property type="entry name" value="CPA3_Na-H_Antiporter_D"/>
</dbReference>
<dbReference type="GO" id="GO:0005886">
    <property type="term" value="C:plasma membrane"/>
    <property type="evidence" value="ECO:0007669"/>
    <property type="project" value="UniProtKB-SubCell"/>
</dbReference>
<dbReference type="PATRIC" id="fig|84022.5.peg.3518"/>
<dbReference type="Proteomes" id="UP000035704">
    <property type="component" value="Chromosome"/>
</dbReference>
<organism evidence="9 10">
    <name type="scientific">Clostridium aceticum</name>
    <dbReference type="NCBI Taxonomy" id="84022"/>
    <lineage>
        <taxon>Bacteria</taxon>
        <taxon>Bacillati</taxon>
        <taxon>Bacillota</taxon>
        <taxon>Clostridia</taxon>
        <taxon>Eubacteriales</taxon>
        <taxon>Clostridiaceae</taxon>
        <taxon>Clostridium</taxon>
    </lineage>
</organism>
<evidence type="ECO:0000259" key="8">
    <source>
        <dbReference type="Pfam" id="PF00361"/>
    </source>
</evidence>
<dbReference type="KEGG" id="cace:CACET_c33270"/>
<reference evidence="9 10" key="1">
    <citation type="submission" date="2014-10" db="EMBL/GenBank/DDBJ databases">
        <title>Genome sequence of Clostridium aceticum DSM 1496.</title>
        <authorList>
            <person name="Poehlein A."/>
            <person name="Schiel-Bengelsdorf B."/>
            <person name="Gottschalk G."/>
            <person name="Duerre P."/>
            <person name="Daniel R."/>
        </authorList>
    </citation>
    <scope>NUCLEOTIDE SEQUENCE [LARGE SCALE GENOMIC DNA]</scope>
    <source>
        <strain evidence="9 10">DSM 1496</strain>
    </source>
</reference>